<name>A0A0R3KJ37_9BRAD</name>
<accession>A0A0R3KJ37</accession>
<dbReference type="OrthoDB" id="8244332at2"/>
<organism evidence="2 3">
    <name type="scientific">Bradyrhizobium jicamae</name>
    <dbReference type="NCBI Taxonomy" id="280332"/>
    <lineage>
        <taxon>Bacteria</taxon>
        <taxon>Pseudomonadati</taxon>
        <taxon>Pseudomonadota</taxon>
        <taxon>Alphaproteobacteria</taxon>
        <taxon>Hyphomicrobiales</taxon>
        <taxon>Nitrobacteraceae</taxon>
        <taxon>Bradyrhizobium</taxon>
    </lineage>
</organism>
<reference evidence="2 3" key="1">
    <citation type="submission" date="2014-03" db="EMBL/GenBank/DDBJ databases">
        <title>Bradyrhizobium valentinum sp. nov., isolated from effective nodules of Lupinus mariae-josephae, a lupine endemic of basic-lime soils in Eastern Spain.</title>
        <authorList>
            <person name="Duran D."/>
            <person name="Rey L."/>
            <person name="Navarro A."/>
            <person name="Busquets A."/>
            <person name="Imperial J."/>
            <person name="Ruiz-Argueso T."/>
        </authorList>
    </citation>
    <scope>NUCLEOTIDE SEQUENCE [LARGE SCALE GENOMIC DNA]</scope>
    <source>
        <strain evidence="2 3">PAC68</strain>
    </source>
</reference>
<protein>
    <recommendedName>
        <fullName evidence="1">DUF6894 domain-containing protein</fullName>
    </recommendedName>
</protein>
<proteinExistence type="predicted"/>
<keyword evidence="3" id="KW-1185">Reference proteome</keyword>
<feature type="domain" description="DUF6894" evidence="1">
    <location>
        <begin position="3"/>
        <end position="70"/>
    </location>
</feature>
<sequence length="77" mass="8742">MARVYFHCSNSEGACFDQRGAAVENLAEVRAHAARVVQSLIMLQDPEDWRDWTLHVSDDLDEEIFALPFSSLLGRPH</sequence>
<evidence type="ECO:0000313" key="3">
    <source>
        <dbReference type="Proteomes" id="UP000050863"/>
    </source>
</evidence>
<dbReference type="AlphaFoldDB" id="A0A0R3KJ37"/>
<evidence type="ECO:0000313" key="2">
    <source>
        <dbReference type="EMBL" id="KRQ95627.1"/>
    </source>
</evidence>
<comment type="caution">
    <text evidence="2">The sequence shown here is derived from an EMBL/GenBank/DDBJ whole genome shotgun (WGS) entry which is preliminary data.</text>
</comment>
<dbReference type="Pfam" id="PF21834">
    <property type="entry name" value="DUF6894"/>
    <property type="match status" value="1"/>
</dbReference>
<dbReference type="RefSeq" id="WP_057839913.1">
    <property type="nucleotide sequence ID" value="NZ_LLXZ01000205.1"/>
</dbReference>
<dbReference type="Proteomes" id="UP000050863">
    <property type="component" value="Unassembled WGS sequence"/>
</dbReference>
<evidence type="ECO:0000259" key="1">
    <source>
        <dbReference type="Pfam" id="PF21834"/>
    </source>
</evidence>
<dbReference type="EMBL" id="LLXZ01000205">
    <property type="protein sequence ID" value="KRQ95627.1"/>
    <property type="molecule type" value="Genomic_DNA"/>
</dbReference>
<dbReference type="InterPro" id="IPR054189">
    <property type="entry name" value="DUF6894"/>
</dbReference>
<gene>
    <name evidence="2" type="ORF">CQ12_03295</name>
</gene>